<reference evidence="2 3" key="1">
    <citation type="submission" date="2021-05" db="EMBL/GenBank/DDBJ databases">
        <title>Genome Assembly of Synthetic Allotetraploid Brassica napus Reveals Homoeologous Exchanges between Subgenomes.</title>
        <authorList>
            <person name="Davis J.T."/>
        </authorList>
    </citation>
    <scope>NUCLEOTIDE SEQUENCE [LARGE SCALE GENOMIC DNA]</scope>
    <source>
        <strain evidence="3">cv. Da-Ae</strain>
        <tissue evidence="2">Seedling</tissue>
    </source>
</reference>
<dbReference type="Proteomes" id="UP000824890">
    <property type="component" value="Unassembled WGS sequence"/>
</dbReference>
<keyword evidence="3" id="KW-1185">Reference proteome</keyword>
<dbReference type="PANTHER" id="PTHR46168">
    <property type="entry name" value="ARMADILLO REPEAT ONLY 4"/>
    <property type="match status" value="1"/>
</dbReference>
<dbReference type="PANTHER" id="PTHR46168:SF9">
    <property type="entry name" value="ARMADILLO REPEAT ONLY 2"/>
    <property type="match status" value="1"/>
</dbReference>
<evidence type="ECO:0000313" key="3">
    <source>
        <dbReference type="Proteomes" id="UP000824890"/>
    </source>
</evidence>
<evidence type="ECO:0000313" key="2">
    <source>
        <dbReference type="EMBL" id="KAH0917689.1"/>
    </source>
</evidence>
<protein>
    <submittedName>
        <fullName evidence="2">Uncharacterized protein</fullName>
    </submittedName>
</protein>
<sequence>MKQILAKPIQLSDQVMKAADEASCTSSPSSPPPLPQDVSAPVGDHGDAGYLGLPPIAANEPILCLIWEHIALLHTGPLEDRSNAATSLVSLARDSDRYTKLIIAEGGIGPLLIAGEQLRGFLSSRRLGVRCSVSLDRDTPITDSFSSHPNFFTRAKQVKGIEISDQHSACREKRHSYMYLAYFATGRSSLALGYMVFDASQWVQIPFTDRKTDEIKEPKKKHKTKAKA</sequence>
<comment type="caution">
    <text evidence="2">The sequence shown here is derived from an EMBL/GenBank/DDBJ whole genome shotgun (WGS) entry which is preliminary data.</text>
</comment>
<evidence type="ECO:0000256" key="1">
    <source>
        <dbReference type="SAM" id="MobiDB-lite"/>
    </source>
</evidence>
<proteinExistence type="predicted"/>
<dbReference type="EMBL" id="JAGKQM010000007">
    <property type="protein sequence ID" value="KAH0917689.1"/>
    <property type="molecule type" value="Genomic_DNA"/>
</dbReference>
<feature type="region of interest" description="Disordered" evidence="1">
    <location>
        <begin position="17"/>
        <end position="41"/>
    </location>
</feature>
<organism evidence="2 3">
    <name type="scientific">Brassica napus</name>
    <name type="common">Rape</name>
    <dbReference type="NCBI Taxonomy" id="3708"/>
    <lineage>
        <taxon>Eukaryota</taxon>
        <taxon>Viridiplantae</taxon>
        <taxon>Streptophyta</taxon>
        <taxon>Embryophyta</taxon>
        <taxon>Tracheophyta</taxon>
        <taxon>Spermatophyta</taxon>
        <taxon>Magnoliopsida</taxon>
        <taxon>eudicotyledons</taxon>
        <taxon>Gunneridae</taxon>
        <taxon>Pentapetalae</taxon>
        <taxon>rosids</taxon>
        <taxon>malvids</taxon>
        <taxon>Brassicales</taxon>
        <taxon>Brassicaceae</taxon>
        <taxon>Brassiceae</taxon>
        <taxon>Brassica</taxon>
    </lineage>
</organism>
<gene>
    <name evidence="2" type="ORF">HID58_025349</name>
</gene>
<name>A0ABQ8CKS9_BRANA</name>
<accession>A0ABQ8CKS9</accession>